<dbReference type="SUPFAM" id="SSF75005">
    <property type="entry name" value="Arabinanase/levansucrase/invertase"/>
    <property type="match status" value="1"/>
</dbReference>
<dbReference type="PIRSF" id="PIRSF016202">
    <property type="entry name" value="PH1107"/>
    <property type="match status" value="1"/>
</dbReference>
<dbReference type="Proteomes" id="UP000248798">
    <property type="component" value="Unassembled WGS sequence"/>
</dbReference>
<dbReference type="PANTHER" id="PTHR34106:SF5">
    <property type="entry name" value="GLYCOSIDASE"/>
    <property type="match status" value="1"/>
</dbReference>
<reference evidence="5 6" key="1">
    <citation type="submission" date="2018-06" db="EMBL/GenBank/DDBJ databases">
        <title>Complete Genome Sequence of Desulfobacter hydrogenophilus (DSM3380).</title>
        <authorList>
            <person name="Marietou A."/>
            <person name="Schreiber L."/>
            <person name="Marshall I."/>
            <person name="Jorgensen B."/>
        </authorList>
    </citation>
    <scope>NUCLEOTIDE SEQUENCE [LARGE SCALE GENOMIC DNA]</scope>
    <source>
        <strain evidence="5 6">DSM 3380</strain>
    </source>
</reference>
<dbReference type="Pfam" id="PF04041">
    <property type="entry name" value="Glyco_hydro_130"/>
    <property type="match status" value="1"/>
</dbReference>
<keyword evidence="2" id="KW-0808">Transferase</keyword>
<evidence type="ECO:0000256" key="1">
    <source>
        <dbReference type="ARBA" id="ARBA00022676"/>
    </source>
</evidence>
<evidence type="ECO:0000313" key="5">
    <source>
        <dbReference type="EMBL" id="RAM01189.1"/>
    </source>
</evidence>
<dbReference type="CDD" id="cd18615">
    <property type="entry name" value="GH130"/>
    <property type="match status" value="1"/>
</dbReference>
<sequence length="322" mass="36377">MSSVKLKELFIRNGANPIIQVKDLPYQANAVFNAAATQCGNDTLLLMRVEDRRGLSHLTVARSRDGMTNWRIDSRPTLLADPKNHPEEIWGIEDPRLSRIDELDLWVVLYTAYSKGGPLVSLATTQDFKNFERKGVVMPPEDKDAALLPIKFNGRWAMIHRPVPGIPGVGAHIWISFSPDMKHWGDHQIILPARKGGWWDANKVGLSPPPLRTEKGWLVLYHGVRNTAGGCIYRLGLALLDLQDPTRLIARGDEWVFSPEDPYEIIGDVDKVVFPCGWVAQGDDIRLYYGCADKCIALATARISELLDWLKQHKQQEKRRWG</sequence>
<dbReference type="EMBL" id="CP036313">
    <property type="protein sequence ID" value="QBH15583.1"/>
    <property type="molecule type" value="Genomic_DNA"/>
</dbReference>
<keyword evidence="7" id="KW-1185">Reference proteome</keyword>
<dbReference type="InterPro" id="IPR023296">
    <property type="entry name" value="Glyco_hydro_beta-prop_sf"/>
</dbReference>
<evidence type="ECO:0000313" key="4">
    <source>
        <dbReference type="EMBL" id="QBH15583.1"/>
    </source>
</evidence>
<keyword evidence="5" id="KW-0378">Hydrolase</keyword>
<evidence type="ECO:0000256" key="2">
    <source>
        <dbReference type="ARBA" id="ARBA00022679"/>
    </source>
</evidence>
<proteinExistence type="inferred from homology"/>
<evidence type="ECO:0000313" key="6">
    <source>
        <dbReference type="Proteomes" id="UP000248798"/>
    </source>
</evidence>
<name>A0A328F9Y7_9BACT</name>
<dbReference type="AlphaFoldDB" id="A0A328F9Y7"/>
<gene>
    <name evidence="5" type="ORF">DO021_15375</name>
    <name evidence="4" type="ORF">EYB58_12030</name>
</gene>
<dbReference type="GO" id="GO:0016757">
    <property type="term" value="F:glycosyltransferase activity"/>
    <property type="evidence" value="ECO:0007669"/>
    <property type="project" value="UniProtKB-KW"/>
</dbReference>
<evidence type="ECO:0000256" key="3">
    <source>
        <dbReference type="ARBA" id="ARBA00024356"/>
    </source>
</evidence>
<dbReference type="EMBL" id="QLNI01000031">
    <property type="protein sequence ID" value="RAM01189.1"/>
    <property type="molecule type" value="Genomic_DNA"/>
</dbReference>
<organism evidence="5 6">
    <name type="scientific">Desulfobacter hydrogenophilus</name>
    <dbReference type="NCBI Taxonomy" id="2291"/>
    <lineage>
        <taxon>Bacteria</taxon>
        <taxon>Pseudomonadati</taxon>
        <taxon>Thermodesulfobacteriota</taxon>
        <taxon>Desulfobacteria</taxon>
        <taxon>Desulfobacterales</taxon>
        <taxon>Desulfobacteraceae</taxon>
        <taxon>Desulfobacter</taxon>
    </lineage>
</organism>
<keyword evidence="5" id="KW-0326">Glycosidase</keyword>
<evidence type="ECO:0000313" key="7">
    <source>
        <dbReference type="Proteomes" id="UP000293902"/>
    </source>
</evidence>
<dbReference type="PANTHER" id="PTHR34106">
    <property type="entry name" value="GLYCOSIDASE"/>
    <property type="match status" value="1"/>
</dbReference>
<dbReference type="InterPro" id="IPR007184">
    <property type="entry name" value="Mannoside_phosphorylase"/>
</dbReference>
<dbReference type="OrthoDB" id="9776657at2"/>
<comment type="similarity">
    <text evidence="3">Belongs to the glycosyl hydrolase 130 family.</text>
</comment>
<keyword evidence="1" id="KW-0328">Glycosyltransferase</keyword>
<reference evidence="4 7" key="2">
    <citation type="submission" date="2019-02" db="EMBL/GenBank/DDBJ databases">
        <title>Complete genome sequence of Desulfobacter hydrogenophilus AcRS1.</title>
        <authorList>
            <person name="Marietou A."/>
            <person name="Lund M.B."/>
            <person name="Marshall I.P.G."/>
            <person name="Schreiber L."/>
            <person name="Jorgensen B."/>
        </authorList>
    </citation>
    <scope>NUCLEOTIDE SEQUENCE [LARGE SCALE GENOMIC DNA]</scope>
    <source>
        <strain evidence="4 7">AcRS1</strain>
    </source>
</reference>
<protein>
    <submittedName>
        <fullName evidence="5">Glycosidase</fullName>
    </submittedName>
</protein>
<dbReference type="Proteomes" id="UP000293902">
    <property type="component" value="Chromosome"/>
</dbReference>
<accession>A0A328F9Y7</accession>
<dbReference type="Gene3D" id="2.115.10.20">
    <property type="entry name" value="Glycosyl hydrolase domain, family 43"/>
    <property type="match status" value="1"/>
</dbReference>
<dbReference type="GO" id="GO:0016798">
    <property type="term" value="F:hydrolase activity, acting on glycosyl bonds"/>
    <property type="evidence" value="ECO:0007669"/>
    <property type="project" value="UniProtKB-KW"/>
</dbReference>